<evidence type="ECO:0000313" key="2">
    <source>
        <dbReference type="Proteomes" id="UP000053825"/>
    </source>
</evidence>
<dbReference type="GO" id="GO:0008168">
    <property type="term" value="F:methyltransferase activity"/>
    <property type="evidence" value="ECO:0007669"/>
    <property type="project" value="UniProtKB-KW"/>
</dbReference>
<proteinExistence type="predicted"/>
<dbReference type="GO" id="GO:0032259">
    <property type="term" value="P:methylation"/>
    <property type="evidence" value="ECO:0007669"/>
    <property type="project" value="UniProtKB-KW"/>
</dbReference>
<feature type="non-terminal residue" evidence="1">
    <location>
        <position position="1"/>
    </location>
</feature>
<sequence>PALVNRRGPILLRDNARPHLPHTIALKLHQLGIEVLPHSSNSSDLSPTDFHFLQ</sequence>
<accession>A0A0L7RF75</accession>
<dbReference type="PANTHER" id="PTHR46060:SF1">
    <property type="entry name" value="MARINER MOS1 TRANSPOSASE-LIKE PROTEIN"/>
    <property type="match status" value="1"/>
</dbReference>
<name>A0A0L7RF75_9HYME</name>
<keyword evidence="1" id="KW-0808">Transferase</keyword>
<dbReference type="InterPro" id="IPR036397">
    <property type="entry name" value="RNaseH_sf"/>
</dbReference>
<dbReference type="Gene3D" id="3.30.420.10">
    <property type="entry name" value="Ribonuclease H-like superfamily/Ribonuclease H"/>
    <property type="match status" value="1"/>
</dbReference>
<keyword evidence="2" id="KW-1185">Reference proteome</keyword>
<organism evidence="1 2">
    <name type="scientific">Habropoda laboriosa</name>
    <dbReference type="NCBI Taxonomy" id="597456"/>
    <lineage>
        <taxon>Eukaryota</taxon>
        <taxon>Metazoa</taxon>
        <taxon>Ecdysozoa</taxon>
        <taxon>Arthropoda</taxon>
        <taxon>Hexapoda</taxon>
        <taxon>Insecta</taxon>
        <taxon>Pterygota</taxon>
        <taxon>Neoptera</taxon>
        <taxon>Endopterygota</taxon>
        <taxon>Hymenoptera</taxon>
        <taxon>Apocrita</taxon>
        <taxon>Aculeata</taxon>
        <taxon>Apoidea</taxon>
        <taxon>Anthophila</taxon>
        <taxon>Apidae</taxon>
        <taxon>Habropoda</taxon>
    </lineage>
</organism>
<dbReference type="GO" id="GO:0003676">
    <property type="term" value="F:nucleic acid binding"/>
    <property type="evidence" value="ECO:0007669"/>
    <property type="project" value="InterPro"/>
</dbReference>
<dbReference type="AlphaFoldDB" id="A0A0L7RF75"/>
<keyword evidence="1" id="KW-0489">Methyltransferase</keyword>
<dbReference type="InterPro" id="IPR052709">
    <property type="entry name" value="Transposase-MT_Hybrid"/>
</dbReference>
<dbReference type="EMBL" id="KQ414607">
    <property type="protein sequence ID" value="KOC69500.1"/>
    <property type="molecule type" value="Genomic_DNA"/>
</dbReference>
<reference evidence="1 2" key="1">
    <citation type="submission" date="2015-07" db="EMBL/GenBank/DDBJ databases">
        <title>The genome of Habropoda laboriosa.</title>
        <authorList>
            <person name="Pan H."/>
            <person name="Kapheim K."/>
        </authorList>
    </citation>
    <scope>NUCLEOTIDE SEQUENCE [LARGE SCALE GENOMIC DNA]</scope>
    <source>
        <strain evidence="1">0110345459</strain>
    </source>
</reference>
<protein>
    <submittedName>
        <fullName evidence="1">Histone-lysine N-methyltransferase SETMAR</fullName>
    </submittedName>
</protein>
<dbReference type="PANTHER" id="PTHR46060">
    <property type="entry name" value="MARINER MOS1 TRANSPOSASE-LIKE PROTEIN"/>
    <property type="match status" value="1"/>
</dbReference>
<dbReference type="Proteomes" id="UP000053825">
    <property type="component" value="Unassembled WGS sequence"/>
</dbReference>
<evidence type="ECO:0000313" key="1">
    <source>
        <dbReference type="EMBL" id="KOC69500.1"/>
    </source>
</evidence>
<gene>
    <name evidence="1" type="ORF">WH47_08034</name>
</gene>
<dbReference type="STRING" id="597456.A0A0L7RF75"/>